<dbReference type="InterPro" id="IPR002358">
    <property type="entry name" value="Ribosomal_uL6_CS"/>
</dbReference>
<dbReference type="SUPFAM" id="SSF56053">
    <property type="entry name" value="Ribosomal protein L6"/>
    <property type="match status" value="2"/>
</dbReference>
<evidence type="ECO:0000256" key="1">
    <source>
        <dbReference type="ARBA" id="ARBA00022980"/>
    </source>
</evidence>
<organism evidence="8 9">
    <name type="scientific">Desmospora profundinema</name>
    <dbReference type="NCBI Taxonomy" id="1571184"/>
    <lineage>
        <taxon>Bacteria</taxon>
        <taxon>Bacillati</taxon>
        <taxon>Bacillota</taxon>
        <taxon>Bacilli</taxon>
        <taxon>Bacillales</taxon>
        <taxon>Thermoactinomycetaceae</taxon>
        <taxon>Desmospora</taxon>
    </lineage>
</organism>
<evidence type="ECO:0000313" key="9">
    <source>
        <dbReference type="Proteomes" id="UP001185012"/>
    </source>
</evidence>
<evidence type="ECO:0000256" key="2">
    <source>
        <dbReference type="ARBA" id="ARBA00023274"/>
    </source>
</evidence>
<dbReference type="InterPro" id="IPR020040">
    <property type="entry name" value="Ribosomal_uL6_a/b-dom"/>
</dbReference>
<dbReference type="PROSITE" id="PS00525">
    <property type="entry name" value="RIBOSOMAL_L6_1"/>
    <property type="match status" value="1"/>
</dbReference>
<comment type="similarity">
    <text evidence="3 4">Belongs to the universal ribosomal protein uL6 family.</text>
</comment>
<dbReference type="NCBIfam" id="TIGR03654">
    <property type="entry name" value="L6_bact"/>
    <property type="match status" value="1"/>
</dbReference>
<dbReference type="PANTHER" id="PTHR11655:SF14">
    <property type="entry name" value="LARGE RIBOSOMAL SUBUNIT PROTEIN UL6M"/>
    <property type="match status" value="1"/>
</dbReference>
<dbReference type="PANTHER" id="PTHR11655">
    <property type="entry name" value="60S/50S RIBOSOMAL PROTEIN L6/L9"/>
    <property type="match status" value="1"/>
</dbReference>
<keyword evidence="3 5" id="KW-0699">rRNA-binding</keyword>
<protein>
    <recommendedName>
        <fullName evidence="3">Large ribosomal subunit protein uL6</fullName>
    </recommendedName>
</protein>
<gene>
    <name evidence="3" type="primary">rplF</name>
    <name evidence="8" type="ORF">JOE21_002954</name>
</gene>
<comment type="subunit">
    <text evidence="3">Part of the 50S ribosomal subunit.</text>
</comment>
<dbReference type="Gene3D" id="3.90.930.12">
    <property type="entry name" value="Ribosomal protein L6, alpha-beta domain"/>
    <property type="match status" value="2"/>
</dbReference>
<keyword evidence="3 5" id="KW-0694">RNA-binding</keyword>
<dbReference type="InterPro" id="IPR000702">
    <property type="entry name" value="Ribosomal_uL6-like"/>
</dbReference>
<evidence type="ECO:0000256" key="4">
    <source>
        <dbReference type="RuleBase" id="RU003869"/>
    </source>
</evidence>
<dbReference type="RefSeq" id="WP_309867555.1">
    <property type="nucleotide sequence ID" value="NZ_JAVDQG010000007.1"/>
</dbReference>
<keyword evidence="2 3" id="KW-0687">Ribonucleoprotein</keyword>
<evidence type="ECO:0000313" key="8">
    <source>
        <dbReference type="EMBL" id="MDR6226942.1"/>
    </source>
</evidence>
<evidence type="ECO:0000256" key="3">
    <source>
        <dbReference type="HAMAP-Rule" id="MF_01365"/>
    </source>
</evidence>
<comment type="caution">
    <text evidence="8">The sequence shown here is derived from an EMBL/GenBank/DDBJ whole genome shotgun (WGS) entry which is preliminary data.</text>
</comment>
<dbReference type="PRINTS" id="PR00059">
    <property type="entry name" value="RIBOSOMALL6"/>
</dbReference>
<name>A0ABU1IQX2_9BACL</name>
<proteinExistence type="inferred from homology"/>
<evidence type="ECO:0000259" key="7">
    <source>
        <dbReference type="Pfam" id="PF00347"/>
    </source>
</evidence>
<feature type="region of interest" description="Disordered" evidence="6">
    <location>
        <begin position="152"/>
        <end position="178"/>
    </location>
</feature>
<evidence type="ECO:0000256" key="5">
    <source>
        <dbReference type="RuleBase" id="RU003870"/>
    </source>
</evidence>
<dbReference type="HAMAP" id="MF_01365_B">
    <property type="entry name" value="Ribosomal_uL6_B"/>
    <property type="match status" value="1"/>
</dbReference>
<dbReference type="Proteomes" id="UP001185012">
    <property type="component" value="Unassembled WGS sequence"/>
</dbReference>
<dbReference type="GO" id="GO:0005840">
    <property type="term" value="C:ribosome"/>
    <property type="evidence" value="ECO:0007669"/>
    <property type="project" value="UniProtKB-KW"/>
</dbReference>
<evidence type="ECO:0000256" key="6">
    <source>
        <dbReference type="SAM" id="MobiDB-lite"/>
    </source>
</evidence>
<keyword evidence="9" id="KW-1185">Reference proteome</keyword>
<keyword evidence="1 3" id="KW-0689">Ribosomal protein</keyword>
<dbReference type="EMBL" id="JAVDQG010000007">
    <property type="protein sequence ID" value="MDR6226942.1"/>
    <property type="molecule type" value="Genomic_DNA"/>
</dbReference>
<reference evidence="8 9" key="1">
    <citation type="submission" date="2023-07" db="EMBL/GenBank/DDBJ databases">
        <title>Genomic Encyclopedia of Type Strains, Phase IV (KMG-IV): sequencing the most valuable type-strain genomes for metagenomic binning, comparative biology and taxonomic classification.</title>
        <authorList>
            <person name="Goeker M."/>
        </authorList>
    </citation>
    <scope>NUCLEOTIDE SEQUENCE [LARGE SCALE GENOMIC DNA]</scope>
    <source>
        <strain evidence="8 9">DSM 45903</strain>
    </source>
</reference>
<dbReference type="InterPro" id="IPR019906">
    <property type="entry name" value="Ribosomal_uL6_bac-type"/>
</dbReference>
<dbReference type="InterPro" id="IPR036789">
    <property type="entry name" value="Ribosomal_uL6-like_a/b-dom_sf"/>
</dbReference>
<feature type="domain" description="Large ribosomal subunit protein uL6 alpha-beta" evidence="7">
    <location>
        <begin position="11"/>
        <end position="82"/>
    </location>
</feature>
<feature type="domain" description="Large ribosomal subunit protein uL6 alpha-beta" evidence="7">
    <location>
        <begin position="90"/>
        <end position="164"/>
    </location>
</feature>
<accession>A0ABU1IQX2</accession>
<dbReference type="Pfam" id="PF00347">
    <property type="entry name" value="Ribosomal_L6"/>
    <property type="match status" value="2"/>
</dbReference>
<comment type="function">
    <text evidence="3 5">This protein binds to the 23S rRNA, and is important in its secondary structure. It is located near the subunit interface in the base of the L7/L12 stalk, and near the tRNA binding site of the peptidyltransferase center.</text>
</comment>
<dbReference type="PIRSF" id="PIRSF002162">
    <property type="entry name" value="Ribosomal_L6"/>
    <property type="match status" value="1"/>
</dbReference>
<sequence>MSRIGKKPVAIPNGVEVKLDGSTIQVKGPKGTLTRELHPEISVKVEENEVIVERPSDHRKHRALHGTIRSLVSNMVEGVTNGYTKSLELVGVGYRAQKKGSKVVLNVGYSHPVEVEPREGIELDVPSQTQIIVKGIDKEKVGAQAANIRSIREPEPYKGKGIKYSDERIRRKEGKTGK</sequence>